<evidence type="ECO:0000256" key="1">
    <source>
        <dbReference type="ARBA" id="ARBA00004442"/>
    </source>
</evidence>
<dbReference type="EMBL" id="JAVIKH010000006">
    <property type="protein sequence ID" value="MDX8335978.1"/>
    <property type="molecule type" value="Genomic_DNA"/>
</dbReference>
<name>A0ABU4WBW6_9FUSO</name>
<evidence type="ECO:0000313" key="7">
    <source>
        <dbReference type="EMBL" id="MDX8335978.1"/>
    </source>
</evidence>
<evidence type="ECO:0000313" key="8">
    <source>
        <dbReference type="Proteomes" id="UP001279681"/>
    </source>
</evidence>
<evidence type="ECO:0000256" key="5">
    <source>
        <dbReference type="ARBA" id="ARBA00023237"/>
    </source>
</evidence>
<comment type="caution">
    <text evidence="7">The sequence shown here is derived from an EMBL/GenBank/DDBJ whole genome shotgun (WGS) entry which is preliminary data.</text>
</comment>
<feature type="chain" id="PRO_5045883194" evidence="6">
    <location>
        <begin position="20"/>
        <end position="248"/>
    </location>
</feature>
<evidence type="ECO:0000256" key="6">
    <source>
        <dbReference type="SAM" id="SignalP"/>
    </source>
</evidence>
<protein>
    <submittedName>
        <fullName evidence="7">MipA/OmpV family protein</fullName>
    </submittedName>
</protein>
<sequence length="248" mass="27064">MKKIIFGILAMSLSTMALAENKYGVGLGVGVSNSIYKGADDKAYPVPLLDINYGNFYVKGITPGYYLFRGEDLSVSAFIDPMAGFPIKAKDMGVGYTNIDDRDFQAMVGLRADLNTGIAGIRTGASVQFGEHGSEAKISAFRPYNINDKFTLVPGIYVKGFSGDYTDYYFGVTSDEVNRSKFDNLNREYKADAAASVGANLTAEYKWNEKFSLIGILGVEKFSSEVTDSPIVNEDPLFIASVGAKYYF</sequence>
<gene>
    <name evidence="7" type="ORF">RFV38_05630</name>
</gene>
<feature type="signal peptide" evidence="6">
    <location>
        <begin position="1"/>
        <end position="19"/>
    </location>
</feature>
<dbReference type="RefSeq" id="WP_320313383.1">
    <property type="nucleotide sequence ID" value="NZ_JAVIKH010000006.1"/>
</dbReference>
<evidence type="ECO:0000256" key="2">
    <source>
        <dbReference type="ARBA" id="ARBA00005722"/>
    </source>
</evidence>
<comment type="similarity">
    <text evidence="2">Belongs to the MipA/OmpV family.</text>
</comment>
<evidence type="ECO:0000256" key="3">
    <source>
        <dbReference type="ARBA" id="ARBA00022729"/>
    </source>
</evidence>
<keyword evidence="3 6" id="KW-0732">Signal</keyword>
<dbReference type="PANTHER" id="PTHR38776">
    <property type="entry name" value="MLTA-INTERACTING PROTEIN-RELATED"/>
    <property type="match status" value="1"/>
</dbReference>
<keyword evidence="8" id="KW-1185">Reference proteome</keyword>
<dbReference type="InterPro" id="IPR010583">
    <property type="entry name" value="MipA"/>
</dbReference>
<proteinExistence type="inferred from homology"/>
<evidence type="ECO:0000256" key="4">
    <source>
        <dbReference type="ARBA" id="ARBA00023136"/>
    </source>
</evidence>
<organism evidence="7 8">
    <name type="scientific">Candidatus Cetobacterium colombiensis</name>
    <dbReference type="NCBI Taxonomy" id="3073100"/>
    <lineage>
        <taxon>Bacteria</taxon>
        <taxon>Fusobacteriati</taxon>
        <taxon>Fusobacteriota</taxon>
        <taxon>Fusobacteriia</taxon>
        <taxon>Fusobacteriales</taxon>
        <taxon>Fusobacteriaceae</taxon>
        <taxon>Cetobacterium</taxon>
    </lineage>
</organism>
<dbReference type="PANTHER" id="PTHR38776:SF1">
    <property type="entry name" value="MLTA-INTERACTING PROTEIN-RELATED"/>
    <property type="match status" value="1"/>
</dbReference>
<accession>A0ABU4WBW6</accession>
<dbReference type="Proteomes" id="UP001279681">
    <property type="component" value="Unassembled WGS sequence"/>
</dbReference>
<reference evidence="8" key="1">
    <citation type="submission" date="2023-07" db="EMBL/GenBank/DDBJ databases">
        <authorList>
            <person name="Colorado M.A."/>
            <person name="Villamil L.M."/>
            <person name="Melo J.F."/>
            <person name="Rodriguez J.A."/>
            <person name="Ruiz R.Y."/>
        </authorList>
    </citation>
    <scope>NUCLEOTIDE SEQUENCE [LARGE SCALE GENOMIC DNA]</scope>
    <source>
        <strain evidence="8">C33</strain>
    </source>
</reference>
<keyword evidence="5" id="KW-0998">Cell outer membrane</keyword>
<dbReference type="Pfam" id="PF06629">
    <property type="entry name" value="MipA"/>
    <property type="match status" value="1"/>
</dbReference>
<keyword evidence="4" id="KW-0472">Membrane</keyword>
<comment type="subcellular location">
    <subcellularLocation>
        <location evidence="1">Cell outer membrane</location>
    </subcellularLocation>
</comment>